<keyword evidence="1" id="KW-0175">Coiled coil</keyword>
<reference evidence="2" key="1">
    <citation type="submission" date="2020-04" db="EMBL/GenBank/DDBJ databases">
        <authorList>
            <person name="Chakraborty B."/>
            <person name="Walker A.R."/>
            <person name="Burne R.A."/>
        </authorList>
    </citation>
    <scope>NUCLEOTIDE SEQUENCE [LARGE SCALE GENOMIC DNA]</scope>
    <source>
        <strain evidence="2">BCA8</strain>
    </source>
</reference>
<dbReference type="EMBL" id="JABBCN010000001">
    <property type="protein sequence ID" value="NMX24667.1"/>
    <property type="molecule type" value="Genomic_DNA"/>
</dbReference>
<organism evidence="2">
    <name type="scientific">Streptococcus sanguinis</name>
    <dbReference type="NCBI Taxonomy" id="1305"/>
    <lineage>
        <taxon>Bacteria</taxon>
        <taxon>Bacillati</taxon>
        <taxon>Bacillota</taxon>
        <taxon>Bacilli</taxon>
        <taxon>Lactobacillales</taxon>
        <taxon>Streptococcaceae</taxon>
        <taxon>Streptococcus</taxon>
    </lineage>
</organism>
<comment type="caution">
    <text evidence="2">The sequence shown here is derived from an EMBL/GenBank/DDBJ whole genome shotgun (WGS) entry which is preliminary data.</text>
</comment>
<evidence type="ECO:0000313" key="2">
    <source>
        <dbReference type="EMBL" id="NMX24667.1"/>
    </source>
</evidence>
<sequence>MEDESSESELETELSEKERKKLEKLQKKAEKEAAKCISRGFIFIERCRFAGQWF</sequence>
<feature type="coiled-coil region" evidence="1">
    <location>
        <begin position="7"/>
        <end position="39"/>
    </location>
</feature>
<protein>
    <submittedName>
        <fullName evidence="2">Uncharacterized protein</fullName>
    </submittedName>
</protein>
<name>A0A7Y0VC14_STRSA</name>
<evidence type="ECO:0000256" key="1">
    <source>
        <dbReference type="SAM" id="Coils"/>
    </source>
</evidence>
<gene>
    <name evidence="2" type="ORF">HGP05_03490</name>
</gene>
<accession>A0A7Y0VC14</accession>
<proteinExistence type="predicted"/>
<dbReference type="AlphaFoldDB" id="A0A7Y0VC14"/>